<dbReference type="GO" id="GO:0005737">
    <property type="term" value="C:cytoplasm"/>
    <property type="evidence" value="ECO:0007669"/>
    <property type="project" value="UniProtKB-SubCell"/>
</dbReference>
<proteinExistence type="predicted"/>
<dbReference type="SUPFAM" id="SSF51569">
    <property type="entry name" value="Aldolase"/>
    <property type="match status" value="1"/>
</dbReference>
<dbReference type="NCBIfam" id="NF009299">
    <property type="entry name" value="PRK12656.1"/>
    <property type="match status" value="1"/>
</dbReference>
<dbReference type="PANTHER" id="PTHR10683">
    <property type="entry name" value="TRANSALDOLASE"/>
    <property type="match status" value="1"/>
</dbReference>
<sequence length="227" mass="25027">MEIFLDTADAEEIRRCKEIYPLAGITTNPSILAKEKRRFSEQMELVKDAASGLPLHVQVTGETAQALLAEAEAIAEAFGKNTYIKIPVNREGIKAIKELKRKGFVITATAIYTREQAFLAGMAGADYAAVYYNRMQNLSIDSRQVTADIVSLYRMHGMETRVLAASFKNCGQVLEAVLAGAQSVTLPAAVLDSMVDNALIDKAVSDFKEDWTKINGEKRIDEVLTQY</sequence>
<keyword evidence="4" id="KW-0704">Schiff base</keyword>
<evidence type="ECO:0000256" key="3">
    <source>
        <dbReference type="ARBA" id="ARBA00022679"/>
    </source>
</evidence>
<evidence type="ECO:0000256" key="2">
    <source>
        <dbReference type="ARBA" id="ARBA00022490"/>
    </source>
</evidence>
<dbReference type="GO" id="GO:0016740">
    <property type="term" value="F:transferase activity"/>
    <property type="evidence" value="ECO:0007669"/>
    <property type="project" value="UniProtKB-KW"/>
</dbReference>
<evidence type="ECO:0000256" key="4">
    <source>
        <dbReference type="ARBA" id="ARBA00023270"/>
    </source>
</evidence>
<protein>
    <submittedName>
        <fullName evidence="5">Fructose-6-phosphate aldolase 1</fullName>
        <ecNumber evidence="5">4.1.2.-</ecNumber>
    </submittedName>
</protein>
<dbReference type="GO" id="GO:0005975">
    <property type="term" value="P:carbohydrate metabolic process"/>
    <property type="evidence" value="ECO:0007669"/>
    <property type="project" value="InterPro"/>
</dbReference>
<keyword evidence="5" id="KW-0456">Lyase</keyword>
<dbReference type="Pfam" id="PF00923">
    <property type="entry name" value="TAL_FSA"/>
    <property type="match status" value="1"/>
</dbReference>
<keyword evidence="3" id="KW-0808">Transferase</keyword>
<dbReference type="PANTHER" id="PTHR10683:SF28">
    <property type="entry name" value="TRANSALDOLASE C"/>
    <property type="match status" value="1"/>
</dbReference>
<dbReference type="InterPro" id="IPR018225">
    <property type="entry name" value="Transaldolase_AS"/>
</dbReference>
<evidence type="ECO:0000313" key="6">
    <source>
        <dbReference type="Proteomes" id="UP000095003"/>
    </source>
</evidence>
<dbReference type="EC" id="4.1.2.-" evidence="5"/>
<dbReference type="InterPro" id="IPR001585">
    <property type="entry name" value="TAL/FSA"/>
</dbReference>
<evidence type="ECO:0000313" key="5">
    <source>
        <dbReference type="EMBL" id="ODM10379.1"/>
    </source>
</evidence>
<accession>A0A1E3ANV2</accession>
<comment type="subcellular location">
    <subcellularLocation>
        <location evidence="1">Cytoplasm</location>
    </subcellularLocation>
</comment>
<keyword evidence="2" id="KW-0963">Cytoplasm</keyword>
<dbReference type="Gene3D" id="3.20.20.70">
    <property type="entry name" value="Aldolase class I"/>
    <property type="match status" value="1"/>
</dbReference>
<name>A0A1E3ANV2_9FIRM</name>
<dbReference type="EMBL" id="MCGI01000004">
    <property type="protein sequence ID" value="ODM10379.1"/>
    <property type="molecule type" value="Genomic_DNA"/>
</dbReference>
<dbReference type="AlphaFoldDB" id="A0A1E3ANV2"/>
<dbReference type="Proteomes" id="UP000095003">
    <property type="component" value="Unassembled WGS sequence"/>
</dbReference>
<dbReference type="FunFam" id="3.20.20.70:FF:000018">
    <property type="entry name" value="Probable transaldolase"/>
    <property type="match status" value="1"/>
</dbReference>
<comment type="caution">
    <text evidence="5">The sequence shown here is derived from an EMBL/GenBank/DDBJ whole genome shotgun (WGS) entry which is preliminary data.</text>
</comment>
<evidence type="ECO:0000256" key="1">
    <source>
        <dbReference type="ARBA" id="ARBA00004496"/>
    </source>
</evidence>
<dbReference type="PROSITE" id="PS01054">
    <property type="entry name" value="TRANSALDOLASE_1"/>
    <property type="match status" value="1"/>
</dbReference>
<dbReference type="GO" id="GO:0016832">
    <property type="term" value="F:aldehyde-lyase activity"/>
    <property type="evidence" value="ECO:0007669"/>
    <property type="project" value="InterPro"/>
</dbReference>
<reference evidence="5 6" key="1">
    <citation type="submission" date="2016-07" db="EMBL/GenBank/DDBJ databases">
        <title>Characterization of isolates of Eisenbergiella tayi derived from blood cultures, using whole genome sequencing.</title>
        <authorList>
            <person name="Burdz T."/>
            <person name="Wiebe D."/>
            <person name="Huynh C."/>
            <person name="Bernard K."/>
        </authorList>
    </citation>
    <scope>NUCLEOTIDE SEQUENCE [LARGE SCALE GENOMIC DNA]</scope>
    <source>
        <strain evidence="5 6">NML 120489</strain>
    </source>
</reference>
<dbReference type="CDD" id="cd00956">
    <property type="entry name" value="Transaldolase_FSA"/>
    <property type="match status" value="1"/>
</dbReference>
<dbReference type="InterPro" id="IPR013785">
    <property type="entry name" value="Aldolase_TIM"/>
</dbReference>
<dbReference type="GeneID" id="93301630"/>
<organism evidence="5 6">
    <name type="scientific">Eisenbergiella tayi</name>
    <dbReference type="NCBI Taxonomy" id="1432052"/>
    <lineage>
        <taxon>Bacteria</taxon>
        <taxon>Bacillati</taxon>
        <taxon>Bacillota</taxon>
        <taxon>Clostridia</taxon>
        <taxon>Lachnospirales</taxon>
        <taxon>Lachnospiraceae</taxon>
        <taxon>Eisenbergiella</taxon>
    </lineage>
</organism>
<dbReference type="InterPro" id="IPR033919">
    <property type="entry name" value="TSA/FSA_arc/bac"/>
</dbReference>
<gene>
    <name evidence="5" type="primary">fsaA</name>
    <name evidence="5" type="ORF">BEH84_04751</name>
</gene>
<dbReference type="RefSeq" id="WP_069158538.1">
    <property type="nucleotide sequence ID" value="NZ_DBFYTC010000084.1"/>
</dbReference>
<dbReference type="PATRIC" id="fig|1432052.3.peg.5266"/>